<evidence type="ECO:0000313" key="2">
    <source>
        <dbReference type="EMBL" id="CAG8661719.1"/>
    </source>
</evidence>
<feature type="region of interest" description="Disordered" evidence="1">
    <location>
        <begin position="1"/>
        <end position="55"/>
    </location>
</feature>
<feature type="region of interest" description="Disordered" evidence="1">
    <location>
        <begin position="197"/>
        <end position="257"/>
    </location>
</feature>
<reference evidence="2" key="1">
    <citation type="submission" date="2021-06" db="EMBL/GenBank/DDBJ databases">
        <authorList>
            <person name="Kallberg Y."/>
            <person name="Tangrot J."/>
            <person name="Rosling A."/>
        </authorList>
    </citation>
    <scope>NUCLEOTIDE SEQUENCE</scope>
    <source>
        <strain evidence="2">UK204</strain>
    </source>
</reference>
<evidence type="ECO:0000313" key="3">
    <source>
        <dbReference type="Proteomes" id="UP000789570"/>
    </source>
</evidence>
<keyword evidence="3" id="KW-1185">Reference proteome</keyword>
<feature type="compositionally biased region" description="Polar residues" evidence="1">
    <location>
        <begin position="197"/>
        <end position="211"/>
    </location>
</feature>
<name>A0A9N9HAX9_9GLOM</name>
<dbReference type="AlphaFoldDB" id="A0A9N9HAX9"/>
<dbReference type="Proteomes" id="UP000789570">
    <property type="component" value="Unassembled WGS sequence"/>
</dbReference>
<organism evidence="2 3">
    <name type="scientific">Funneliformis caledonium</name>
    <dbReference type="NCBI Taxonomy" id="1117310"/>
    <lineage>
        <taxon>Eukaryota</taxon>
        <taxon>Fungi</taxon>
        <taxon>Fungi incertae sedis</taxon>
        <taxon>Mucoromycota</taxon>
        <taxon>Glomeromycotina</taxon>
        <taxon>Glomeromycetes</taxon>
        <taxon>Glomerales</taxon>
        <taxon>Glomeraceae</taxon>
        <taxon>Funneliformis</taxon>
    </lineage>
</organism>
<protein>
    <submittedName>
        <fullName evidence="2">798_t:CDS:1</fullName>
    </submittedName>
</protein>
<feature type="compositionally biased region" description="Basic and acidic residues" evidence="1">
    <location>
        <begin position="213"/>
        <end position="229"/>
    </location>
</feature>
<gene>
    <name evidence="2" type="ORF">FCALED_LOCUS11578</name>
</gene>
<comment type="caution">
    <text evidence="2">The sequence shown here is derived from an EMBL/GenBank/DDBJ whole genome shotgun (WGS) entry which is preliminary data.</text>
</comment>
<evidence type="ECO:0000256" key="1">
    <source>
        <dbReference type="SAM" id="MobiDB-lite"/>
    </source>
</evidence>
<dbReference type="OrthoDB" id="1689567at2759"/>
<dbReference type="EMBL" id="CAJVPQ010004979">
    <property type="protein sequence ID" value="CAG8661719.1"/>
    <property type="molecule type" value="Genomic_DNA"/>
</dbReference>
<accession>A0A9N9HAX9</accession>
<feature type="compositionally biased region" description="Polar residues" evidence="1">
    <location>
        <begin position="27"/>
        <end position="39"/>
    </location>
</feature>
<proteinExistence type="predicted"/>
<sequence length="276" mass="30952">MKKLREELNKAQTNTADVTITPKAPETSESANDVTNTDGPPTAKNDDDTEEGHSHRDVLDDDLYHADPDLYTDYSQPPMSLYDGVLNTGMRNYGPPTLVGVLPWLWLPVKRVPSDEDATPGFFHRLLGMNKTGSKPITNRSLLRETEEERAQRDLHIQEIADSKIKLATKRAIRDPNNPNKIYYHHPERRRSTLVSPIIPTTSGGPSNMFNDRSVRMSSPERSEIRSRDIPITSRGIPSTSTDPTPREIPGSEILPVRSNRKLTNKFGKLAGSNFE</sequence>